<organism evidence="2 3">
    <name type="scientific">Symbiodinium microadriaticum</name>
    <name type="common">Dinoflagellate</name>
    <name type="synonym">Zooxanthella microadriatica</name>
    <dbReference type="NCBI Taxonomy" id="2951"/>
    <lineage>
        <taxon>Eukaryota</taxon>
        <taxon>Sar</taxon>
        <taxon>Alveolata</taxon>
        <taxon>Dinophyceae</taxon>
        <taxon>Suessiales</taxon>
        <taxon>Symbiodiniaceae</taxon>
        <taxon>Symbiodinium</taxon>
    </lineage>
</organism>
<dbReference type="EMBL" id="LSRX01000638">
    <property type="protein sequence ID" value="OLP92021.1"/>
    <property type="molecule type" value="Genomic_DNA"/>
</dbReference>
<dbReference type="Proteomes" id="UP000186817">
    <property type="component" value="Unassembled WGS sequence"/>
</dbReference>
<protein>
    <submittedName>
        <fullName evidence="2">Uncharacterized protein</fullName>
    </submittedName>
</protein>
<feature type="region of interest" description="Disordered" evidence="1">
    <location>
        <begin position="49"/>
        <end position="69"/>
    </location>
</feature>
<sequence>MTWRAAWHAELASPAVGEAEAANSVVMVFHDADSEQIEQLEAENQRLKAKLEDESSRHAVQTEELEASHRDALAAAAEQLESQRVAYVTQMEDMRQNLDSQYRQEQDALKAQEQEQNQRFQEELQQLRDREAAQRKRHEEQMMEFRGREEERQRKFQEDLGEALRDSNKADLEKRLLEEQVHDSQETRCPYSERKNPSILKLQTFEA</sequence>
<name>A0A1Q9DA29_SYMMI</name>
<dbReference type="AlphaFoldDB" id="A0A1Q9DA29"/>
<keyword evidence="3" id="KW-1185">Reference proteome</keyword>
<evidence type="ECO:0000313" key="2">
    <source>
        <dbReference type="EMBL" id="OLP92021.1"/>
    </source>
</evidence>
<comment type="caution">
    <text evidence="2">The sequence shown here is derived from an EMBL/GenBank/DDBJ whole genome shotgun (WGS) entry which is preliminary data.</text>
</comment>
<evidence type="ECO:0000313" key="3">
    <source>
        <dbReference type="Proteomes" id="UP000186817"/>
    </source>
</evidence>
<feature type="region of interest" description="Disordered" evidence="1">
    <location>
        <begin position="129"/>
        <end position="207"/>
    </location>
</feature>
<proteinExistence type="predicted"/>
<feature type="compositionally biased region" description="Basic and acidic residues" evidence="1">
    <location>
        <begin position="129"/>
        <end position="196"/>
    </location>
</feature>
<gene>
    <name evidence="2" type="ORF">AK812_SmicGene26217</name>
</gene>
<evidence type="ECO:0000256" key="1">
    <source>
        <dbReference type="SAM" id="MobiDB-lite"/>
    </source>
</evidence>
<accession>A0A1Q9DA29</accession>
<reference evidence="2 3" key="1">
    <citation type="submission" date="2016-02" db="EMBL/GenBank/DDBJ databases">
        <title>Genome analysis of coral dinoflagellate symbionts highlights evolutionary adaptations to a symbiotic lifestyle.</title>
        <authorList>
            <person name="Aranda M."/>
            <person name="Li Y."/>
            <person name="Liew Y.J."/>
            <person name="Baumgarten S."/>
            <person name="Simakov O."/>
            <person name="Wilson M."/>
            <person name="Piel J."/>
            <person name="Ashoor H."/>
            <person name="Bougouffa S."/>
            <person name="Bajic V.B."/>
            <person name="Ryu T."/>
            <person name="Ravasi T."/>
            <person name="Bayer T."/>
            <person name="Micklem G."/>
            <person name="Kim H."/>
            <person name="Bhak J."/>
            <person name="Lajeunesse T.C."/>
            <person name="Voolstra C.R."/>
        </authorList>
    </citation>
    <scope>NUCLEOTIDE SEQUENCE [LARGE SCALE GENOMIC DNA]</scope>
    <source>
        <strain evidence="2 3">CCMP2467</strain>
    </source>
</reference>